<comment type="caution">
    <text evidence="3">The sequence shown here is derived from an EMBL/GenBank/DDBJ whole genome shotgun (WGS) entry which is preliminary data.</text>
</comment>
<dbReference type="PANTHER" id="PTHR43056">
    <property type="entry name" value="PEPTIDASE S9 PROLYL OLIGOPEPTIDASE"/>
    <property type="match status" value="1"/>
</dbReference>
<dbReference type="SMART" id="SM00939">
    <property type="entry name" value="PepX_C"/>
    <property type="match status" value="1"/>
</dbReference>
<dbReference type="EMBL" id="VUNJ01000002">
    <property type="protein sequence ID" value="MST90911.1"/>
    <property type="molecule type" value="Genomic_DNA"/>
</dbReference>
<dbReference type="EMBL" id="JXXK01000001">
    <property type="protein sequence ID" value="KJF41418.1"/>
    <property type="molecule type" value="Genomic_DNA"/>
</dbReference>
<gene>
    <name evidence="4" type="ORF">FYJ76_02995</name>
    <name evidence="3" type="ORF">TQ39_00950</name>
</gene>
<feature type="domain" description="Xaa-Pro dipeptidyl-peptidase C-terminal" evidence="2">
    <location>
        <begin position="443"/>
        <end position="681"/>
    </location>
</feature>
<dbReference type="NCBIfam" id="TIGR00976">
    <property type="entry name" value="CocE_NonD"/>
    <property type="match status" value="1"/>
</dbReference>
<reference evidence="3" key="1">
    <citation type="submission" date="2015-02" db="EMBL/GenBank/DDBJ databases">
        <title>A novel member of the family Ruminococcaceae isolated from human feces.</title>
        <authorList>
            <person name="Shkoporov A.N."/>
            <person name="Chaplin A.V."/>
            <person name="Motuzova O.V."/>
            <person name="Kafarskaia L.I."/>
            <person name="Khokhlova E.V."/>
            <person name="Efimov B.A."/>
        </authorList>
    </citation>
    <scope>NUCLEOTIDE SEQUENCE [LARGE SCALE GENOMIC DNA]</scope>
    <source>
        <strain evidence="3">585-1</strain>
    </source>
</reference>
<keyword evidence="1 4" id="KW-0378">Hydrolase</keyword>
<dbReference type="InterPro" id="IPR008979">
    <property type="entry name" value="Galactose-bd-like_sf"/>
</dbReference>
<dbReference type="GO" id="GO:0008239">
    <property type="term" value="F:dipeptidyl-peptidase activity"/>
    <property type="evidence" value="ECO:0007669"/>
    <property type="project" value="InterPro"/>
</dbReference>
<dbReference type="RefSeq" id="WP_050004228.1">
    <property type="nucleotide sequence ID" value="NZ_JAXVED010000001.1"/>
</dbReference>
<evidence type="ECO:0000259" key="2">
    <source>
        <dbReference type="SMART" id="SM00939"/>
    </source>
</evidence>
<dbReference type="Pfam" id="PF08530">
    <property type="entry name" value="PepX_C"/>
    <property type="match status" value="1"/>
</dbReference>
<dbReference type="PANTHER" id="PTHR43056:SF10">
    <property type="entry name" value="COCE_NOND FAMILY, PUTATIVE (AFU_ORTHOLOGUE AFUA_7G00600)-RELATED"/>
    <property type="match status" value="1"/>
</dbReference>
<accession>A0A0D8J6K2</accession>
<dbReference type="InterPro" id="IPR029058">
    <property type="entry name" value="AB_hydrolase_fold"/>
</dbReference>
<dbReference type="Gene3D" id="3.40.50.1820">
    <property type="entry name" value="alpha/beta hydrolase"/>
    <property type="match status" value="1"/>
</dbReference>
<dbReference type="Gene3D" id="2.60.120.260">
    <property type="entry name" value="Galactose-binding domain-like"/>
    <property type="match status" value="1"/>
</dbReference>
<dbReference type="AlphaFoldDB" id="A0A0D8J6K2"/>
<dbReference type="InterPro" id="IPR000383">
    <property type="entry name" value="Xaa-Pro-like_dom"/>
</dbReference>
<evidence type="ECO:0000313" key="4">
    <source>
        <dbReference type="EMBL" id="MST90911.1"/>
    </source>
</evidence>
<dbReference type="SUPFAM" id="SSF53474">
    <property type="entry name" value="alpha/beta-Hydrolases"/>
    <property type="match status" value="1"/>
</dbReference>
<dbReference type="Proteomes" id="UP000431913">
    <property type="component" value="Unassembled WGS sequence"/>
</dbReference>
<sequence>MKEPFTLYSSGIALARFAAERADITHSSRDIFGLDFSEPQPMTAQNDTDYAAVKLQPYRLLTLRTEFEAAAASAPAEFSVDGLRYTRAERNGLLYYIQRGVKFPCDALFRDGRLIAWLCPCREQANLLVRDGFEEYTPLTLWKDYAARPLYGVSMLGTFHMPMRDGVELAADVYLPEGAPLPVPALLVRTPYDKDDGAQTYFRYVRRGYAVVVQDVRGRNESGGEWLPHYYEVEDGDDTLTWVGTQEWCDGSVGMLGGSYLGYTQWCAAALGNPHLKAMISVVTAGTAFADGPLHGGCFSSGGFAWNFAMTKRRFAPERMDRADWDEILDIRPLEDIGQKALGEDVPFIRKMLAHPCEDSFWLRGNWAKRSTGKTVPVLIQSGWFDDNGMGTTEALDLTAGYPPGTRKVVLGPWQHSGNSRYDLHALSFPAGALRFDLDLLYQKWFDHFLRGEENGVEQSAPVEYYTMGENRWKTASRWPVENADDTPFYFGENGTLFPICGREGRTGYTYDPQDPGTHIIDMSENEIAVPEDYTQEEQRPDYICYTTPTLPAPLTVTGDARVTLYVSSDAPDTDFMVRLCDVDEAGRSVKLADGILAARFRNGFSAPEYLEPGKVEKLVIRTSKISHCFLPGHRLRVSVTSGAKHFVFPNSNTKDAYNSTESRVAHNTVWHGGAAPSHILLHVER</sequence>
<dbReference type="PATRIC" id="fig|1550024.3.peg.212"/>
<reference evidence="4 6" key="2">
    <citation type="submission" date="2019-08" db="EMBL/GenBank/DDBJ databases">
        <title>In-depth cultivation of the pig gut microbiome towards novel bacterial diversity and tailored functional studies.</title>
        <authorList>
            <person name="Wylensek D."/>
            <person name="Hitch T.C.A."/>
            <person name="Clavel T."/>
        </authorList>
    </citation>
    <scope>NUCLEOTIDE SEQUENCE [LARGE SCALE GENOMIC DNA]</scope>
    <source>
        <strain evidence="4 6">WCA3-601-WT-6J</strain>
    </source>
</reference>
<evidence type="ECO:0000256" key="1">
    <source>
        <dbReference type="ARBA" id="ARBA00022801"/>
    </source>
</evidence>
<name>A0A0D8J6K2_9FIRM</name>
<dbReference type="Pfam" id="PF02129">
    <property type="entry name" value="Peptidase_S15"/>
    <property type="match status" value="1"/>
</dbReference>
<evidence type="ECO:0000313" key="3">
    <source>
        <dbReference type="EMBL" id="KJF41418.1"/>
    </source>
</evidence>
<dbReference type="InterPro" id="IPR005674">
    <property type="entry name" value="CocE/Ser_esterase"/>
</dbReference>
<proteinExistence type="predicted"/>
<evidence type="ECO:0000313" key="5">
    <source>
        <dbReference type="Proteomes" id="UP000032483"/>
    </source>
</evidence>
<dbReference type="InterPro" id="IPR013736">
    <property type="entry name" value="Xaa-Pro_dipept_C"/>
</dbReference>
<dbReference type="Gene3D" id="1.10.3020.10">
    <property type="entry name" value="alpha-amino acid ester hydrolase ( Helical cap domain)"/>
    <property type="match status" value="1"/>
</dbReference>
<evidence type="ECO:0000313" key="6">
    <source>
        <dbReference type="Proteomes" id="UP000431913"/>
    </source>
</evidence>
<dbReference type="Proteomes" id="UP000032483">
    <property type="component" value="Unassembled WGS sequence"/>
</dbReference>
<protein>
    <submittedName>
        <fullName evidence="4">CocE/NonD family hydrolase</fullName>
    </submittedName>
    <submittedName>
        <fullName evidence="3">Esterase</fullName>
    </submittedName>
</protein>
<keyword evidence="5" id="KW-1185">Reference proteome</keyword>
<dbReference type="InterPro" id="IPR050585">
    <property type="entry name" value="Xaa-Pro_dipeptidyl-ppase/CocE"/>
</dbReference>
<dbReference type="SUPFAM" id="SSF49785">
    <property type="entry name" value="Galactose-binding domain-like"/>
    <property type="match status" value="1"/>
</dbReference>
<organism evidence="3 5">
    <name type="scientific">Ruthenibacterium lactatiformans</name>
    <dbReference type="NCBI Taxonomy" id="1550024"/>
    <lineage>
        <taxon>Bacteria</taxon>
        <taxon>Bacillati</taxon>
        <taxon>Bacillota</taxon>
        <taxon>Clostridia</taxon>
        <taxon>Eubacteriales</taxon>
        <taxon>Oscillospiraceae</taxon>
        <taxon>Ruthenibacterium</taxon>
    </lineage>
</organism>